<comment type="caution">
    <text evidence="2">The sequence shown here is derived from an EMBL/GenBank/DDBJ whole genome shotgun (WGS) entry which is preliminary data.</text>
</comment>
<evidence type="ECO:0000313" key="3">
    <source>
        <dbReference type="Proteomes" id="UP001372338"/>
    </source>
</evidence>
<feature type="compositionally biased region" description="Basic residues" evidence="1">
    <location>
        <begin position="252"/>
        <end position="266"/>
    </location>
</feature>
<keyword evidence="3" id="KW-1185">Reference proteome</keyword>
<dbReference type="EMBL" id="JAYWIO010000002">
    <property type="protein sequence ID" value="KAK7282379.1"/>
    <property type="molecule type" value="Genomic_DNA"/>
</dbReference>
<feature type="region of interest" description="Disordered" evidence="1">
    <location>
        <begin position="73"/>
        <end position="107"/>
    </location>
</feature>
<accession>A0AAN9FWQ4</accession>
<evidence type="ECO:0000256" key="1">
    <source>
        <dbReference type="SAM" id="MobiDB-lite"/>
    </source>
</evidence>
<name>A0AAN9FWQ4_CROPI</name>
<feature type="region of interest" description="Disordered" evidence="1">
    <location>
        <begin position="230"/>
        <end position="266"/>
    </location>
</feature>
<sequence>MMWYLRHTRRWMSELGAGHGYVVDGLERMDFLCSPEGHKDDLEASFAEMKIEISYALGTMNELDRIQTSIQEPPAASHVPEPTNVDDVVPMTSRERGGLGRRRRREEAVERRQQIAEDRQPGMYYVPQPYPYYTSQEPYETYFYPHLPASAHGQPSPSQECYIPSPLPQGYMPSPQSYGYMPMPQMQGFNTPSPYDPVTSTPAAPGHWERESISPNFDVYDMAGTSAPQFDLNTQLFDGPASEDANEEVRRNPHRGARDKHWRCGT</sequence>
<gene>
    <name evidence="2" type="ORF">RIF29_11086</name>
</gene>
<proteinExistence type="predicted"/>
<dbReference type="AlphaFoldDB" id="A0AAN9FWQ4"/>
<organism evidence="2 3">
    <name type="scientific">Crotalaria pallida</name>
    <name type="common">Smooth rattlebox</name>
    <name type="synonym">Crotalaria striata</name>
    <dbReference type="NCBI Taxonomy" id="3830"/>
    <lineage>
        <taxon>Eukaryota</taxon>
        <taxon>Viridiplantae</taxon>
        <taxon>Streptophyta</taxon>
        <taxon>Embryophyta</taxon>
        <taxon>Tracheophyta</taxon>
        <taxon>Spermatophyta</taxon>
        <taxon>Magnoliopsida</taxon>
        <taxon>eudicotyledons</taxon>
        <taxon>Gunneridae</taxon>
        <taxon>Pentapetalae</taxon>
        <taxon>rosids</taxon>
        <taxon>fabids</taxon>
        <taxon>Fabales</taxon>
        <taxon>Fabaceae</taxon>
        <taxon>Papilionoideae</taxon>
        <taxon>50 kb inversion clade</taxon>
        <taxon>genistoids sensu lato</taxon>
        <taxon>core genistoids</taxon>
        <taxon>Crotalarieae</taxon>
        <taxon>Crotalaria</taxon>
    </lineage>
</organism>
<protein>
    <submittedName>
        <fullName evidence="2">Uncharacterized protein</fullName>
    </submittedName>
</protein>
<evidence type="ECO:0000313" key="2">
    <source>
        <dbReference type="EMBL" id="KAK7282379.1"/>
    </source>
</evidence>
<reference evidence="2 3" key="1">
    <citation type="submission" date="2024-01" db="EMBL/GenBank/DDBJ databases">
        <title>The genomes of 5 underutilized Papilionoideae crops provide insights into root nodulation and disease resistanc.</title>
        <authorList>
            <person name="Yuan L."/>
        </authorList>
    </citation>
    <scope>NUCLEOTIDE SEQUENCE [LARGE SCALE GENOMIC DNA]</scope>
    <source>
        <strain evidence="2">ZHUSHIDOU_FW_LH</strain>
        <tissue evidence="2">Leaf</tissue>
    </source>
</reference>
<dbReference type="Proteomes" id="UP001372338">
    <property type="component" value="Unassembled WGS sequence"/>
</dbReference>